<accession>A0ABT3FX98</accession>
<reference evidence="1" key="1">
    <citation type="submission" date="2022-10" db="EMBL/GenBank/DDBJ databases">
        <title>Luteolibacter sp. GHJ8, whole genome shotgun sequencing project.</title>
        <authorList>
            <person name="Zhao G."/>
            <person name="Shen L."/>
        </authorList>
    </citation>
    <scope>NUCLEOTIDE SEQUENCE</scope>
    <source>
        <strain evidence="1">GHJ8</strain>
    </source>
</reference>
<gene>
    <name evidence="1" type="ORF">OJ996_00155</name>
</gene>
<comment type="caution">
    <text evidence="1">The sequence shown here is derived from an EMBL/GenBank/DDBJ whole genome shotgun (WGS) entry which is preliminary data.</text>
</comment>
<evidence type="ECO:0000313" key="2">
    <source>
        <dbReference type="Proteomes" id="UP001165653"/>
    </source>
</evidence>
<evidence type="ECO:0000313" key="1">
    <source>
        <dbReference type="EMBL" id="MCW1911964.1"/>
    </source>
</evidence>
<sequence length="77" mass="8616">MNAPILNLSAYRSLRERMDQPLRQTFILVSLVLFVLAAAFPAEGAKRLSAEPFHPLCADEAFHLEQAPTESHTHESL</sequence>
<keyword evidence="2" id="KW-1185">Reference proteome</keyword>
<dbReference type="Proteomes" id="UP001165653">
    <property type="component" value="Unassembled WGS sequence"/>
</dbReference>
<dbReference type="RefSeq" id="WP_264509911.1">
    <property type="nucleotide sequence ID" value="NZ_JAPDDR010000001.1"/>
</dbReference>
<organism evidence="1 2">
    <name type="scientific">Luteolibacter rhizosphaerae</name>
    <dbReference type="NCBI Taxonomy" id="2989719"/>
    <lineage>
        <taxon>Bacteria</taxon>
        <taxon>Pseudomonadati</taxon>
        <taxon>Verrucomicrobiota</taxon>
        <taxon>Verrucomicrobiia</taxon>
        <taxon>Verrucomicrobiales</taxon>
        <taxon>Verrucomicrobiaceae</taxon>
        <taxon>Luteolibacter</taxon>
    </lineage>
</organism>
<dbReference type="EMBL" id="JAPDDR010000001">
    <property type="protein sequence ID" value="MCW1911964.1"/>
    <property type="molecule type" value="Genomic_DNA"/>
</dbReference>
<proteinExistence type="predicted"/>
<name>A0ABT3FX98_9BACT</name>
<protein>
    <submittedName>
        <fullName evidence="1">Uncharacterized protein</fullName>
    </submittedName>
</protein>